<evidence type="ECO:0000313" key="2">
    <source>
        <dbReference type="Proteomes" id="UP000230833"/>
    </source>
</evidence>
<accession>A0A2H0RID5</accession>
<dbReference type="Pfam" id="PF05973">
    <property type="entry name" value="Gp49"/>
    <property type="match status" value="1"/>
</dbReference>
<organism evidence="1 2">
    <name type="scientific">Candidatus Vogelbacteria bacterium CG10_big_fil_rev_8_21_14_0_10_45_14</name>
    <dbReference type="NCBI Taxonomy" id="1975042"/>
    <lineage>
        <taxon>Bacteria</taxon>
        <taxon>Candidatus Vogeliibacteriota</taxon>
    </lineage>
</organism>
<dbReference type="AlphaFoldDB" id="A0A2H0RID5"/>
<sequence length="124" mass="15105">MSDYRIEYYRNSRTGRELVREYISELRPKEKSKIYQQLEVLLESNGRVVMPYGRHIDGKIWELRVQFSPLAHRILYVCVQHKTIVLLHAFTKKTEKLPRRELERAYNNYSDTLDNIKYYYEKTN</sequence>
<comment type="caution">
    <text evidence="1">The sequence shown here is derived from an EMBL/GenBank/DDBJ whole genome shotgun (WGS) entry which is preliminary data.</text>
</comment>
<dbReference type="InterPro" id="IPR009241">
    <property type="entry name" value="HigB-like"/>
</dbReference>
<dbReference type="EMBL" id="PCYL01000046">
    <property type="protein sequence ID" value="PIR46321.1"/>
    <property type="molecule type" value="Genomic_DNA"/>
</dbReference>
<proteinExistence type="predicted"/>
<dbReference type="Proteomes" id="UP000230833">
    <property type="component" value="Unassembled WGS sequence"/>
</dbReference>
<protein>
    <recommendedName>
        <fullName evidence="3">Type II toxin-antitoxin system RelE/ParE family toxin</fullName>
    </recommendedName>
</protein>
<evidence type="ECO:0000313" key="1">
    <source>
        <dbReference type="EMBL" id="PIR46321.1"/>
    </source>
</evidence>
<reference evidence="1 2" key="1">
    <citation type="submission" date="2017-09" db="EMBL/GenBank/DDBJ databases">
        <title>Depth-based differentiation of microbial function through sediment-hosted aquifers and enrichment of novel symbionts in the deep terrestrial subsurface.</title>
        <authorList>
            <person name="Probst A.J."/>
            <person name="Ladd B."/>
            <person name="Jarett J.K."/>
            <person name="Geller-Mcgrath D.E."/>
            <person name="Sieber C.M."/>
            <person name="Emerson J.B."/>
            <person name="Anantharaman K."/>
            <person name="Thomas B.C."/>
            <person name="Malmstrom R."/>
            <person name="Stieglmeier M."/>
            <person name="Klingl A."/>
            <person name="Woyke T."/>
            <person name="Ryan C.M."/>
            <person name="Banfield J.F."/>
        </authorList>
    </citation>
    <scope>NUCLEOTIDE SEQUENCE [LARGE SCALE GENOMIC DNA]</scope>
    <source>
        <strain evidence="1">CG10_big_fil_rev_8_21_14_0_10_45_14</strain>
    </source>
</reference>
<gene>
    <name evidence="1" type="ORF">COV07_04240</name>
</gene>
<name>A0A2H0RID5_9BACT</name>
<evidence type="ECO:0008006" key="3">
    <source>
        <dbReference type="Google" id="ProtNLM"/>
    </source>
</evidence>